<dbReference type="RefSeq" id="WP_160179838.1">
    <property type="nucleotide sequence ID" value="NZ_CP047656.1"/>
</dbReference>
<proteinExistence type="predicted"/>
<dbReference type="KEGG" id="pmes:FX988_02221"/>
<accession>A0A857JLI3</accession>
<gene>
    <name evidence="2" type="ORF">FX988_02221</name>
</gene>
<dbReference type="InterPro" id="IPR004360">
    <property type="entry name" value="Glyas_Fos-R_dOase_dom"/>
</dbReference>
<reference evidence="2 3" key="1">
    <citation type="submission" date="2019-12" db="EMBL/GenBank/DDBJ databases">
        <title>Genome sequencing and assembly of endphytes of Porphyra tenera.</title>
        <authorList>
            <person name="Park J.M."/>
            <person name="Shin R."/>
            <person name="Jo S.H."/>
        </authorList>
    </citation>
    <scope>NUCLEOTIDE SEQUENCE [LARGE SCALE GENOMIC DNA]</scope>
    <source>
        <strain evidence="2 3">GPM4</strain>
    </source>
</reference>
<evidence type="ECO:0000259" key="1">
    <source>
        <dbReference type="PROSITE" id="PS51819"/>
    </source>
</evidence>
<dbReference type="OrthoDB" id="9794917at2"/>
<evidence type="ECO:0000313" key="3">
    <source>
        <dbReference type="Proteomes" id="UP000464524"/>
    </source>
</evidence>
<dbReference type="PANTHER" id="PTHR36437:SF2">
    <property type="entry name" value="GLYOXALASE_BLEOMYCIN RESISTANCE PROTEIN_DIOXYGENASE"/>
    <property type="match status" value="1"/>
</dbReference>
<dbReference type="EMBL" id="CP047656">
    <property type="protein sequence ID" value="QHJ11980.1"/>
    <property type="molecule type" value="Genomic_DNA"/>
</dbReference>
<evidence type="ECO:0000313" key="2">
    <source>
        <dbReference type="EMBL" id="QHJ11980.1"/>
    </source>
</evidence>
<dbReference type="SUPFAM" id="SSF54593">
    <property type="entry name" value="Glyoxalase/Bleomycin resistance protein/Dihydroxybiphenyl dioxygenase"/>
    <property type="match status" value="1"/>
</dbReference>
<dbReference type="PROSITE" id="PS51819">
    <property type="entry name" value="VOC"/>
    <property type="match status" value="1"/>
</dbReference>
<dbReference type="AlphaFoldDB" id="A0A857JLI3"/>
<dbReference type="Proteomes" id="UP000464524">
    <property type="component" value="Chromosome"/>
</dbReference>
<dbReference type="PANTHER" id="PTHR36437">
    <property type="entry name" value="GLYOXALASE/BLEOMYCIN RESISTANCE PROTEIN/DIOXYGENASE"/>
    <property type="match status" value="1"/>
</dbReference>
<dbReference type="Pfam" id="PF00903">
    <property type="entry name" value="Glyoxalase"/>
    <property type="match status" value="1"/>
</dbReference>
<sequence length="131" mass="14877">MQQSVCNVSLLVDDYDKGIEFYTQSLGFTLLDDIQNGPESRWVRVAPNNEAGQTGAALVLMKAAINQQQWVGNQTGGSVAFFLQTDDFHRDYQRMLQHGVTFLEEPRDEPYATVVIFQDCFGNKWDLLQPK</sequence>
<protein>
    <recommendedName>
        <fullName evidence="1">VOC domain-containing protein</fullName>
    </recommendedName>
</protein>
<name>A0A857JLI3_9ALTE</name>
<dbReference type="Gene3D" id="3.10.180.10">
    <property type="entry name" value="2,3-Dihydroxybiphenyl 1,2-Dioxygenase, domain 1"/>
    <property type="match status" value="1"/>
</dbReference>
<dbReference type="InterPro" id="IPR029068">
    <property type="entry name" value="Glyas_Bleomycin-R_OHBP_Dase"/>
</dbReference>
<feature type="domain" description="VOC" evidence="1">
    <location>
        <begin position="4"/>
        <end position="130"/>
    </location>
</feature>
<keyword evidence="3" id="KW-1185">Reference proteome</keyword>
<dbReference type="InterPro" id="IPR037523">
    <property type="entry name" value="VOC_core"/>
</dbReference>
<organism evidence="2 3">
    <name type="scientific">Paraglaciecola mesophila</name>
    <dbReference type="NCBI Taxonomy" id="197222"/>
    <lineage>
        <taxon>Bacteria</taxon>
        <taxon>Pseudomonadati</taxon>
        <taxon>Pseudomonadota</taxon>
        <taxon>Gammaproteobacteria</taxon>
        <taxon>Alteromonadales</taxon>
        <taxon>Alteromonadaceae</taxon>
        <taxon>Paraglaciecola</taxon>
    </lineage>
</organism>